<dbReference type="Proteomes" id="UP001153678">
    <property type="component" value="Unassembled WGS sequence"/>
</dbReference>
<name>A0A9W4WRS5_9GLOM</name>
<dbReference type="Gene3D" id="1.10.287.2900">
    <property type="match status" value="2"/>
</dbReference>
<evidence type="ECO:0000259" key="1">
    <source>
        <dbReference type="Pfam" id="PF16860"/>
    </source>
</evidence>
<dbReference type="EMBL" id="CAMKVN010002603">
    <property type="protein sequence ID" value="CAI2181797.1"/>
    <property type="molecule type" value="Genomic_DNA"/>
</dbReference>
<reference evidence="2" key="1">
    <citation type="submission" date="2022-08" db="EMBL/GenBank/DDBJ databases">
        <authorList>
            <person name="Kallberg Y."/>
            <person name="Tangrot J."/>
            <person name="Rosling A."/>
        </authorList>
    </citation>
    <scope>NUCLEOTIDE SEQUENCE</scope>
    <source>
        <strain evidence="2">Wild A</strain>
    </source>
</reference>
<keyword evidence="3" id="KW-1185">Reference proteome</keyword>
<dbReference type="PANTHER" id="PTHR47106">
    <property type="entry name" value="COILED-COIL-HELIX-COILED-COIL-HELIX DOMAIN-CONTAINING PROTEIN 5"/>
    <property type="match status" value="1"/>
</dbReference>
<protein>
    <submittedName>
        <fullName evidence="2">1661_t:CDS:1</fullName>
    </submittedName>
</protein>
<dbReference type="PANTHER" id="PTHR47106:SF1">
    <property type="entry name" value="COILED-COIL-HELIX-COILED-COIL-HELIX DOMAIN-CONTAINING PROTEIN 5"/>
    <property type="match status" value="1"/>
</dbReference>
<dbReference type="GO" id="GO:0005758">
    <property type="term" value="C:mitochondrial intermembrane space"/>
    <property type="evidence" value="ECO:0007669"/>
    <property type="project" value="TreeGrafter"/>
</dbReference>
<organism evidence="2 3">
    <name type="scientific">Funneliformis geosporum</name>
    <dbReference type="NCBI Taxonomy" id="1117311"/>
    <lineage>
        <taxon>Eukaryota</taxon>
        <taxon>Fungi</taxon>
        <taxon>Fungi incertae sedis</taxon>
        <taxon>Mucoromycota</taxon>
        <taxon>Glomeromycotina</taxon>
        <taxon>Glomeromycetes</taxon>
        <taxon>Glomerales</taxon>
        <taxon>Glomeraceae</taxon>
        <taxon>Funneliformis</taxon>
    </lineage>
</organism>
<comment type="caution">
    <text evidence="2">The sequence shown here is derived from an EMBL/GenBank/DDBJ whole genome shotgun (WGS) entry which is preliminary data.</text>
</comment>
<dbReference type="InterPro" id="IPR052848">
    <property type="entry name" value="CHCH_domain-containing_protein"/>
</dbReference>
<gene>
    <name evidence="2" type="ORF">FWILDA_LOCUS10263</name>
</gene>
<evidence type="ECO:0000313" key="3">
    <source>
        <dbReference type="Proteomes" id="UP001153678"/>
    </source>
</evidence>
<sequence length="113" mass="13126">MNSTIELVLLHCPTQLDLYQRCVENNPTEWSINCQKEKYELTKCSEDNIPTLRQVKKQCNEIIQAFDKCLAKNETEPEKCTDLLRNLYDCIENATDIKNNTAKIEVDTKKSNI</sequence>
<evidence type="ECO:0000313" key="2">
    <source>
        <dbReference type="EMBL" id="CAI2181797.1"/>
    </source>
</evidence>
<dbReference type="AlphaFoldDB" id="A0A9W4WRS5"/>
<dbReference type="SUPFAM" id="SSF47072">
    <property type="entry name" value="Cysteine alpha-hairpin motif"/>
    <property type="match status" value="1"/>
</dbReference>
<accession>A0A9W4WRS5</accession>
<proteinExistence type="predicted"/>
<dbReference type="OrthoDB" id="2581252at2759"/>
<feature type="domain" description="IMS import disulfide relay-system CHCH-CHCH-like Cx9C" evidence="1">
    <location>
        <begin position="6"/>
        <end position="48"/>
    </location>
</feature>
<dbReference type="GO" id="GO:0045333">
    <property type="term" value="P:cellular respiration"/>
    <property type="evidence" value="ECO:0007669"/>
    <property type="project" value="TreeGrafter"/>
</dbReference>
<dbReference type="InterPro" id="IPR009069">
    <property type="entry name" value="Cys_alpha_HP_mot_SF"/>
</dbReference>
<dbReference type="InterPro" id="IPR031731">
    <property type="entry name" value="CX9C"/>
</dbReference>
<feature type="domain" description="IMS import disulfide relay-system CHCH-CHCH-like Cx9C" evidence="1">
    <location>
        <begin position="52"/>
        <end position="93"/>
    </location>
</feature>
<dbReference type="Pfam" id="PF16860">
    <property type="entry name" value="CX9C"/>
    <property type="match status" value="2"/>
</dbReference>
<dbReference type="PROSITE" id="PS51808">
    <property type="entry name" value="CHCH"/>
    <property type="match status" value="1"/>
</dbReference>